<dbReference type="GO" id="GO:0016020">
    <property type="term" value="C:membrane"/>
    <property type="evidence" value="ECO:0007669"/>
    <property type="project" value="UniProtKB-SubCell"/>
</dbReference>
<dbReference type="EMBL" id="FNJU01000003">
    <property type="protein sequence ID" value="SDP53616.1"/>
    <property type="molecule type" value="Genomic_DNA"/>
</dbReference>
<dbReference type="InterPro" id="IPR052527">
    <property type="entry name" value="Metal_cation-efflux_comp"/>
</dbReference>
<evidence type="ECO:0000313" key="7">
    <source>
        <dbReference type="Proteomes" id="UP000199159"/>
    </source>
</evidence>
<evidence type="ECO:0000256" key="2">
    <source>
        <dbReference type="ARBA" id="ARBA00022692"/>
    </source>
</evidence>
<dbReference type="GO" id="GO:0032259">
    <property type="term" value="P:methylation"/>
    <property type="evidence" value="ECO:0007669"/>
    <property type="project" value="UniProtKB-KW"/>
</dbReference>
<dbReference type="Pfam" id="PF04140">
    <property type="entry name" value="ICMT"/>
    <property type="match status" value="1"/>
</dbReference>
<gene>
    <name evidence="6" type="ORF">SAMN05216565_103536</name>
</gene>
<evidence type="ECO:0000256" key="5">
    <source>
        <dbReference type="SAM" id="Phobius"/>
    </source>
</evidence>
<dbReference type="STRING" id="930152.SAMN05216565_103536"/>
<keyword evidence="6" id="KW-0489">Methyltransferase</keyword>
<keyword evidence="3 5" id="KW-1133">Transmembrane helix</keyword>
<name>A0A1H0TJ98_9BACI</name>
<dbReference type="PANTHER" id="PTHR43847:SF1">
    <property type="entry name" value="BLL3993 PROTEIN"/>
    <property type="match status" value="1"/>
</dbReference>
<dbReference type="Proteomes" id="UP000199159">
    <property type="component" value="Unassembled WGS sequence"/>
</dbReference>
<reference evidence="7" key="1">
    <citation type="submission" date="2016-10" db="EMBL/GenBank/DDBJ databases">
        <authorList>
            <person name="Varghese N."/>
            <person name="Submissions S."/>
        </authorList>
    </citation>
    <scope>NUCLEOTIDE SEQUENCE [LARGE SCALE GENOMIC DNA]</scope>
    <source>
        <strain evidence="7">IBRC-M10078</strain>
    </source>
</reference>
<dbReference type="InterPro" id="IPR007269">
    <property type="entry name" value="ICMT_MeTrfase"/>
</dbReference>
<accession>A0A1H0TJ98</accession>
<dbReference type="RefSeq" id="WP_090852697.1">
    <property type="nucleotide sequence ID" value="NZ_FNJU01000003.1"/>
</dbReference>
<comment type="subcellular location">
    <subcellularLocation>
        <location evidence="1">Membrane</location>
        <topology evidence="1">Multi-pass membrane protein</topology>
    </subcellularLocation>
</comment>
<keyword evidence="4 5" id="KW-0472">Membrane</keyword>
<dbReference type="Gene3D" id="1.20.120.1630">
    <property type="match status" value="1"/>
</dbReference>
<keyword evidence="6" id="KW-0808">Transferase</keyword>
<evidence type="ECO:0000256" key="4">
    <source>
        <dbReference type="ARBA" id="ARBA00023136"/>
    </source>
</evidence>
<feature type="transmembrane region" description="Helical" evidence="5">
    <location>
        <begin position="130"/>
        <end position="152"/>
    </location>
</feature>
<dbReference type="GO" id="GO:0004671">
    <property type="term" value="F:protein C-terminal S-isoprenylcysteine carboxyl O-methyltransferase activity"/>
    <property type="evidence" value="ECO:0007669"/>
    <property type="project" value="InterPro"/>
</dbReference>
<keyword evidence="2 5" id="KW-0812">Transmembrane</keyword>
<dbReference type="AlphaFoldDB" id="A0A1H0TJ98"/>
<organism evidence="6 7">
    <name type="scientific">Litchfieldia salsa</name>
    <dbReference type="NCBI Taxonomy" id="930152"/>
    <lineage>
        <taxon>Bacteria</taxon>
        <taxon>Bacillati</taxon>
        <taxon>Bacillota</taxon>
        <taxon>Bacilli</taxon>
        <taxon>Bacillales</taxon>
        <taxon>Bacillaceae</taxon>
        <taxon>Litchfieldia</taxon>
    </lineage>
</organism>
<dbReference type="OrthoDB" id="7203053at2"/>
<dbReference type="PANTHER" id="PTHR43847">
    <property type="entry name" value="BLL3993 PROTEIN"/>
    <property type="match status" value="1"/>
</dbReference>
<sequence length="186" mass="21750">MVIFCLFFLFLVTQRITELIIAKKNEKWMKSNGAFEVGQEHYNLIVSTHVLFFMSFCIEVLLKGIELSQIFPIIFTFFILSQFMRIWAIASLGRYWNTKIIIMPNAEIIKKGPYQYLRHPNYVVVTLELIIIPLLFNAYITATIFTLLNVLVLSIRIPAEEKALELLTNYEEQFSKTGRFIPKSIK</sequence>
<feature type="transmembrane region" description="Helical" evidence="5">
    <location>
        <begin position="69"/>
        <end position="90"/>
    </location>
</feature>
<evidence type="ECO:0000256" key="1">
    <source>
        <dbReference type="ARBA" id="ARBA00004141"/>
    </source>
</evidence>
<keyword evidence="7" id="KW-1185">Reference proteome</keyword>
<evidence type="ECO:0000313" key="6">
    <source>
        <dbReference type="EMBL" id="SDP53616.1"/>
    </source>
</evidence>
<feature type="transmembrane region" description="Helical" evidence="5">
    <location>
        <begin position="41"/>
        <end position="62"/>
    </location>
</feature>
<proteinExistence type="predicted"/>
<protein>
    <submittedName>
        <fullName evidence="6">15-methylpalmitoyl-4-hydroxy-2-pyrone 4-O-methyltransferase</fullName>
    </submittedName>
</protein>
<evidence type="ECO:0000256" key="3">
    <source>
        <dbReference type="ARBA" id="ARBA00022989"/>
    </source>
</evidence>